<dbReference type="NCBIfam" id="TIGR04539">
    <property type="entry name" value="tRNA_cyclodipep"/>
    <property type="match status" value="1"/>
</dbReference>
<evidence type="ECO:0000256" key="2">
    <source>
        <dbReference type="ARBA" id="ARBA00022679"/>
    </source>
</evidence>
<proteinExistence type="inferred from homology"/>
<organism evidence="4 5">
    <name type="scientific">Streptomyces noursei</name>
    <name type="common">Streptomyces albulus</name>
    <dbReference type="NCBI Taxonomy" id="1971"/>
    <lineage>
        <taxon>Bacteria</taxon>
        <taxon>Bacillati</taxon>
        <taxon>Actinomycetota</taxon>
        <taxon>Actinomycetes</taxon>
        <taxon>Kitasatosporales</taxon>
        <taxon>Streptomycetaceae</taxon>
        <taxon>Streptomyces</taxon>
    </lineage>
</organism>
<reference evidence="4 5" key="1">
    <citation type="journal article" date="2019" name="Microbiol. Resour. Announc.">
        <title>Draft Genome Sequence of the Most Traditional epsilon-Poly-l-Lysine Producer, Streptomyces albulus NBRC14147.</title>
        <authorList>
            <person name="Yamanaka K."/>
            <person name="Hamano Y."/>
        </authorList>
    </citation>
    <scope>NUCLEOTIDE SEQUENCE [LARGE SCALE GENOMIC DNA]</scope>
    <source>
        <strain evidence="4 5">NBRC 14147</strain>
    </source>
</reference>
<dbReference type="InterPro" id="IPR038622">
    <property type="entry name" value="CDPS_sf"/>
</dbReference>
<comment type="similarity">
    <text evidence="1">Belongs to the CDPS family.</text>
</comment>
<name>A0A059WKX0_STRNR</name>
<keyword evidence="2" id="KW-0808">Transferase</keyword>
<dbReference type="STRING" id="68570.DC74_8068"/>
<sequence length="239" mass="26729">MLSGLVPALDHSMREEILGNRGRKIRQRGEHALIGISAGNSYFSQKNVTMLLQWAGQHFERTDVVYVDTHIDDMLMADGRSAQEAEKSVKRTLKDLRRRLRRSLESVGDHSERFRVRSLSEIQETPEYRAARESTDRAFREDGEFATVCEEMVRAVVMNRPGDGVGISEEHLRAGLNYVLAEAPLFADSPGVFSVPSSVLCYHIPTPVSTFLAHRETGFQAAQGQAYVVVRPQELADAA</sequence>
<dbReference type="GO" id="GO:0016755">
    <property type="term" value="F:aminoacyltransferase activity"/>
    <property type="evidence" value="ECO:0007669"/>
    <property type="project" value="InterPro"/>
</dbReference>
<accession>A0A059WKX0</accession>
<comment type="caution">
    <text evidence="4">The sequence shown here is derived from an EMBL/GenBank/DDBJ whole genome shotgun (WGS) entry which is preliminary data.</text>
</comment>
<dbReference type="AlphaFoldDB" id="A0A059WKX0"/>
<dbReference type="Pfam" id="PF16715">
    <property type="entry name" value="CDPS"/>
    <property type="match status" value="1"/>
</dbReference>
<gene>
    <name evidence="4" type="ORF">SALB_00135</name>
</gene>
<evidence type="ECO:0000256" key="1">
    <source>
        <dbReference type="ARBA" id="ARBA00006034"/>
    </source>
</evidence>
<dbReference type="EMBL" id="BHXC01000001">
    <property type="protein sequence ID" value="GCB87484.1"/>
    <property type="molecule type" value="Genomic_DNA"/>
</dbReference>
<evidence type="ECO:0000256" key="3">
    <source>
        <dbReference type="ARBA" id="ARBA00030771"/>
    </source>
</evidence>
<dbReference type="InterPro" id="IPR030903">
    <property type="entry name" value="CDPS"/>
</dbReference>
<evidence type="ECO:0000313" key="4">
    <source>
        <dbReference type="EMBL" id="GCB87484.1"/>
    </source>
</evidence>
<dbReference type="eggNOG" id="ENOG5033PIU">
    <property type="taxonomic scope" value="Bacteria"/>
</dbReference>
<dbReference type="Gene3D" id="3.40.50.11710">
    <property type="entry name" value="Cyclodipeptide synthase"/>
    <property type="match status" value="1"/>
</dbReference>
<evidence type="ECO:0000313" key="5">
    <source>
        <dbReference type="Proteomes" id="UP000288351"/>
    </source>
</evidence>
<dbReference type="RefSeq" id="WP_078486728.1">
    <property type="nucleotide sequence ID" value="NZ_CP007574.1"/>
</dbReference>
<dbReference type="Proteomes" id="UP000288351">
    <property type="component" value="Unassembled WGS sequence"/>
</dbReference>
<protein>
    <recommendedName>
        <fullName evidence="3">Cyclodipeptide synthase</fullName>
    </recommendedName>
</protein>